<evidence type="ECO:0000256" key="1">
    <source>
        <dbReference type="SAM" id="MobiDB-lite"/>
    </source>
</evidence>
<gene>
    <name evidence="2" type="ORF">BN2614_LOCUS16</name>
</gene>
<feature type="region of interest" description="Disordered" evidence="1">
    <location>
        <begin position="1"/>
        <end position="99"/>
    </location>
</feature>
<sequence>SEPSKTLSGVQEKKTGIPAKAEPGPKPPPETTLPPGTPKGKTVPRRTEPATPVVKAVPEAPKAGESEELAGKPYSQDLSRSPQSLSDTGYSSDGVSSSQ</sequence>
<evidence type="ECO:0000313" key="3">
    <source>
        <dbReference type="Proteomes" id="UP000269945"/>
    </source>
</evidence>
<feature type="compositionally biased region" description="Pro residues" evidence="1">
    <location>
        <begin position="24"/>
        <end position="37"/>
    </location>
</feature>
<feature type="compositionally biased region" description="Polar residues" evidence="1">
    <location>
        <begin position="76"/>
        <end position="99"/>
    </location>
</feature>
<proteinExistence type="predicted"/>
<evidence type="ECO:0000313" key="2">
    <source>
        <dbReference type="EMBL" id="VCX38757.1"/>
    </source>
</evidence>
<organism evidence="2 3">
    <name type="scientific">Gulo gulo</name>
    <name type="common">Wolverine</name>
    <name type="synonym">Gluton</name>
    <dbReference type="NCBI Taxonomy" id="48420"/>
    <lineage>
        <taxon>Eukaryota</taxon>
        <taxon>Metazoa</taxon>
        <taxon>Chordata</taxon>
        <taxon>Craniata</taxon>
        <taxon>Vertebrata</taxon>
        <taxon>Euteleostomi</taxon>
        <taxon>Mammalia</taxon>
        <taxon>Eutheria</taxon>
        <taxon>Laurasiatheria</taxon>
        <taxon>Carnivora</taxon>
        <taxon>Caniformia</taxon>
        <taxon>Musteloidea</taxon>
        <taxon>Mustelidae</taxon>
        <taxon>Guloninae</taxon>
        <taxon>Gulo</taxon>
    </lineage>
</organism>
<name>A0A9X9Q869_GULGU</name>
<dbReference type="EMBL" id="CYRY02044029">
    <property type="protein sequence ID" value="VCX38757.1"/>
    <property type="molecule type" value="Genomic_DNA"/>
</dbReference>
<keyword evidence="3" id="KW-1185">Reference proteome</keyword>
<accession>A0A9X9Q869</accession>
<feature type="non-terminal residue" evidence="2">
    <location>
        <position position="99"/>
    </location>
</feature>
<feature type="non-terminal residue" evidence="2">
    <location>
        <position position="1"/>
    </location>
</feature>
<protein>
    <submittedName>
        <fullName evidence="2">Uncharacterized protein</fullName>
    </submittedName>
</protein>
<dbReference type="AlphaFoldDB" id="A0A9X9Q869"/>
<dbReference type="Proteomes" id="UP000269945">
    <property type="component" value="Unassembled WGS sequence"/>
</dbReference>
<reference evidence="2 3" key="1">
    <citation type="submission" date="2018-10" db="EMBL/GenBank/DDBJ databases">
        <authorList>
            <person name="Ekblom R."/>
            <person name="Jareborg N."/>
        </authorList>
    </citation>
    <scope>NUCLEOTIDE SEQUENCE [LARGE SCALE GENOMIC DNA]</scope>
    <source>
        <tissue evidence="2">Muscle</tissue>
    </source>
</reference>
<comment type="caution">
    <text evidence="2">The sequence shown here is derived from an EMBL/GenBank/DDBJ whole genome shotgun (WGS) entry which is preliminary data.</text>
</comment>